<feature type="region of interest" description="Disordered" evidence="1">
    <location>
        <begin position="33"/>
        <end position="55"/>
    </location>
</feature>
<evidence type="ECO:0000313" key="2">
    <source>
        <dbReference type="EMBL" id="MPC90768.1"/>
    </source>
</evidence>
<reference evidence="2 3" key="1">
    <citation type="submission" date="2019-05" db="EMBL/GenBank/DDBJ databases">
        <title>Another draft genome of Portunus trituberculatus and its Hox gene families provides insights of decapod evolution.</title>
        <authorList>
            <person name="Jeong J.-H."/>
            <person name="Song I."/>
            <person name="Kim S."/>
            <person name="Choi T."/>
            <person name="Kim D."/>
            <person name="Ryu S."/>
            <person name="Kim W."/>
        </authorList>
    </citation>
    <scope>NUCLEOTIDE SEQUENCE [LARGE SCALE GENOMIC DNA]</scope>
    <source>
        <tissue evidence="2">Muscle</tissue>
    </source>
</reference>
<accession>A0A5B7JCT4</accession>
<evidence type="ECO:0000256" key="1">
    <source>
        <dbReference type="SAM" id="MobiDB-lite"/>
    </source>
</evidence>
<proteinExistence type="predicted"/>
<feature type="compositionally biased region" description="Gly residues" evidence="1">
    <location>
        <begin position="41"/>
        <end position="50"/>
    </location>
</feature>
<feature type="compositionally biased region" description="Low complexity" evidence="1">
    <location>
        <begin position="76"/>
        <end position="88"/>
    </location>
</feature>
<protein>
    <submittedName>
        <fullName evidence="2">Uncharacterized protein</fullName>
    </submittedName>
</protein>
<feature type="compositionally biased region" description="Pro residues" evidence="1">
    <location>
        <begin position="99"/>
        <end position="108"/>
    </location>
</feature>
<evidence type="ECO:0000313" key="3">
    <source>
        <dbReference type="Proteomes" id="UP000324222"/>
    </source>
</evidence>
<name>A0A5B7JCT4_PORTR</name>
<dbReference type="Proteomes" id="UP000324222">
    <property type="component" value="Unassembled WGS sequence"/>
</dbReference>
<dbReference type="AlphaFoldDB" id="A0A5B7JCT4"/>
<dbReference type="EMBL" id="VSRR010085485">
    <property type="protein sequence ID" value="MPC90768.1"/>
    <property type="molecule type" value="Genomic_DNA"/>
</dbReference>
<comment type="caution">
    <text evidence="2">The sequence shown here is derived from an EMBL/GenBank/DDBJ whole genome shotgun (WGS) entry which is preliminary data.</text>
</comment>
<feature type="region of interest" description="Disordered" evidence="1">
    <location>
        <begin position="124"/>
        <end position="158"/>
    </location>
</feature>
<gene>
    <name evidence="2" type="ORF">E2C01_085767</name>
</gene>
<feature type="region of interest" description="Disordered" evidence="1">
    <location>
        <begin position="74"/>
        <end position="111"/>
    </location>
</feature>
<sequence length="158" mass="16427">MPHLFHPPFHTLPFSVTNTRRPTITGRAQLKIISAREEGDTGGGGGGGSISGRPSSIQLIPGFLEVVDLLKNLPESSSGSSSFSQSSGRINTEDQKLPSVPPPPPPPSGEAAFLVASSVVSLQPGEGKAKTRIGKMSSPARRQKGQEAAESEVLSTVC</sequence>
<organism evidence="2 3">
    <name type="scientific">Portunus trituberculatus</name>
    <name type="common">Swimming crab</name>
    <name type="synonym">Neptunus trituberculatus</name>
    <dbReference type="NCBI Taxonomy" id="210409"/>
    <lineage>
        <taxon>Eukaryota</taxon>
        <taxon>Metazoa</taxon>
        <taxon>Ecdysozoa</taxon>
        <taxon>Arthropoda</taxon>
        <taxon>Crustacea</taxon>
        <taxon>Multicrustacea</taxon>
        <taxon>Malacostraca</taxon>
        <taxon>Eumalacostraca</taxon>
        <taxon>Eucarida</taxon>
        <taxon>Decapoda</taxon>
        <taxon>Pleocyemata</taxon>
        <taxon>Brachyura</taxon>
        <taxon>Eubrachyura</taxon>
        <taxon>Portunoidea</taxon>
        <taxon>Portunidae</taxon>
        <taxon>Portuninae</taxon>
        <taxon>Portunus</taxon>
    </lineage>
</organism>
<keyword evidence="3" id="KW-1185">Reference proteome</keyword>